<evidence type="ECO:0000313" key="3">
    <source>
        <dbReference type="EMBL" id="MCO6418825.1"/>
    </source>
</evidence>
<evidence type="ECO:0000313" key="4">
    <source>
        <dbReference type="Proteomes" id="UP001523392"/>
    </source>
</evidence>
<feature type="compositionally biased region" description="Gly residues" evidence="1">
    <location>
        <begin position="117"/>
        <end position="131"/>
    </location>
</feature>
<dbReference type="InterPro" id="IPR021136">
    <property type="entry name" value="Flagellar_hook_control-like_C"/>
</dbReference>
<dbReference type="InterPro" id="IPR038610">
    <property type="entry name" value="FliK-like_C_sf"/>
</dbReference>
<gene>
    <name evidence="3" type="ORF">JYK14_22070</name>
</gene>
<feature type="region of interest" description="Disordered" evidence="1">
    <location>
        <begin position="97"/>
        <end position="148"/>
    </location>
</feature>
<dbReference type="Proteomes" id="UP001523392">
    <property type="component" value="Unassembled WGS sequence"/>
</dbReference>
<keyword evidence="3" id="KW-0282">Flagellum</keyword>
<feature type="compositionally biased region" description="Low complexity" evidence="1">
    <location>
        <begin position="8"/>
        <end position="18"/>
    </location>
</feature>
<organism evidence="3 4">
    <name type="scientific">Siccirubricoccus soli</name>
    <dbReference type="NCBI Taxonomy" id="2899147"/>
    <lineage>
        <taxon>Bacteria</taxon>
        <taxon>Pseudomonadati</taxon>
        <taxon>Pseudomonadota</taxon>
        <taxon>Alphaproteobacteria</taxon>
        <taxon>Acetobacterales</taxon>
        <taxon>Roseomonadaceae</taxon>
        <taxon>Siccirubricoccus</taxon>
    </lineage>
</organism>
<comment type="caution">
    <text evidence="3">The sequence shown here is derived from an EMBL/GenBank/DDBJ whole genome shotgun (WGS) entry which is preliminary data.</text>
</comment>
<reference evidence="3 4" key="1">
    <citation type="submission" date="2021-12" db="EMBL/GenBank/DDBJ databases">
        <title>Siccirubricoccus leaddurans sp. nov., a high concentration Zn2+ tolerance bacterium.</title>
        <authorList>
            <person name="Cao Y."/>
        </authorList>
    </citation>
    <scope>NUCLEOTIDE SEQUENCE [LARGE SCALE GENOMIC DNA]</scope>
    <source>
        <strain evidence="3 4">KC 17139</strain>
    </source>
</reference>
<dbReference type="Pfam" id="PF02120">
    <property type="entry name" value="Flg_hook"/>
    <property type="match status" value="1"/>
</dbReference>
<protein>
    <submittedName>
        <fullName evidence="3">Flagellar hook-length control protein FliK</fullName>
    </submittedName>
</protein>
<keyword evidence="3" id="KW-0966">Cell projection</keyword>
<feature type="compositionally biased region" description="Low complexity" evidence="1">
    <location>
        <begin position="132"/>
        <end position="148"/>
    </location>
</feature>
<keyword evidence="4" id="KW-1185">Reference proteome</keyword>
<evidence type="ECO:0000259" key="2">
    <source>
        <dbReference type="Pfam" id="PF02120"/>
    </source>
</evidence>
<dbReference type="Gene3D" id="3.30.750.140">
    <property type="match status" value="1"/>
</dbReference>
<feature type="region of interest" description="Disordered" evidence="1">
    <location>
        <begin position="1"/>
        <end position="24"/>
    </location>
</feature>
<dbReference type="EMBL" id="JAFIRR010000153">
    <property type="protein sequence ID" value="MCO6418825.1"/>
    <property type="molecule type" value="Genomic_DNA"/>
</dbReference>
<keyword evidence="3" id="KW-0969">Cilium</keyword>
<name>A0ABT1DC87_9PROT</name>
<evidence type="ECO:0000256" key="1">
    <source>
        <dbReference type="SAM" id="MobiDB-lite"/>
    </source>
</evidence>
<proteinExistence type="predicted"/>
<feature type="non-terminal residue" evidence="3">
    <location>
        <position position="1"/>
    </location>
</feature>
<accession>A0ABT1DC87</accession>
<feature type="domain" description="Flagellar hook-length control protein-like C-terminal" evidence="2">
    <location>
        <begin position="37"/>
        <end position="114"/>
    </location>
</feature>
<sequence>APSPAGPPAEASLAAAPRSAPPPVRQVAPVAVALALAPGQSNRLVVALEPGSLGRVEISIERDAAGEVAAVKVRAERPETLALLQRDAREFDRSLTQAGVQVPDGGMSFSLSDSGGRAAGQGGGQEGGRPGARGAAAPASPPAAESAPPGLAYALLDIAV</sequence>
<dbReference type="RefSeq" id="WP_252955454.1">
    <property type="nucleotide sequence ID" value="NZ_JAFIRR010000153.1"/>
</dbReference>